<evidence type="ECO:0000313" key="6">
    <source>
        <dbReference type="Proteomes" id="UP001243757"/>
    </source>
</evidence>
<protein>
    <submittedName>
        <fullName evidence="5">LLM class flavin-dependent oxidoreductase</fullName>
    </submittedName>
</protein>
<name>A0ABT7F3I6_9RHOB</name>
<dbReference type="PROSITE" id="PS50075">
    <property type="entry name" value="CARRIER"/>
    <property type="match status" value="1"/>
</dbReference>
<dbReference type="InterPro" id="IPR011251">
    <property type="entry name" value="Luciferase-like_dom"/>
</dbReference>
<accession>A0ABT7F3I6</accession>
<dbReference type="Pfam" id="PF00551">
    <property type="entry name" value="Formyl_trans_N"/>
    <property type="match status" value="1"/>
</dbReference>
<dbReference type="InterPro" id="IPR036736">
    <property type="entry name" value="ACP-like_sf"/>
</dbReference>
<dbReference type="InterPro" id="IPR025110">
    <property type="entry name" value="AMP-bd_C"/>
</dbReference>
<keyword evidence="2" id="KW-0597">Phosphoprotein</keyword>
<dbReference type="Pfam" id="PF00296">
    <property type="entry name" value="Bac_luciferase"/>
    <property type="match status" value="1"/>
</dbReference>
<evidence type="ECO:0000313" key="5">
    <source>
        <dbReference type="EMBL" id="MDK3019172.1"/>
    </source>
</evidence>
<dbReference type="Gene3D" id="3.40.50.12780">
    <property type="entry name" value="N-terminal domain of ligase-like"/>
    <property type="match status" value="1"/>
</dbReference>
<sequence>MTQFSCVLIGNESLLIGCGDALRDRGHDIRAVVSRDPDIRAWATGLGLPVEKKIAALSDRFAPDDIDWLFSIANLNVIPEAVLALPARGAINFHDGPLPRYAGLNAPVWALIAGESDYGISWHMIEGGIDEGDLLAQEHFAIAADDTAFSLNSKCYGAAMDSFPRVIDQLEAEAPQRQAQDLSQRSYFARDARPEAAARLNFHRPAAQLSALVRALDFGGYWNPIGCPKLEIAGQVLLVGQAETAGAAQGLPGHVMAVDGESLTVATSEGALNLSRLTTPEGGAVTLADLVRAGETLASPTAEQADSLGAAISATLRAEAHWRRALGTLHPMSMPLAGAGTGAPDWEALRIALPDGLSASQAALAALAWGLNGSGEDFGDIALTTPSVVASEQLAPGYVSGWVPLKIRAGATLSETEAALETARTQSVAGGFARDLVARDPQITWHGTPAIGLGLNGTGPVPGSLATVSLREDRATLYIDRARIGEEEAELLARRLETAFQTALAAAADSLLGALDILPASERRKTLAQWNATARDFDPELTIHAAIEAQVARTPEATALVFEDQVLSYATLNARANAVAARLKQMGVGPGDPVGIYLRRSPELVIGALGILKAGGAYVPLDPAYPADRIAHYISDSRAAVIVTDGAQQTELPNCPAEILQVETLGTQAENVDGGAGGADLAYLIYTSGSTGLPKGVMVEHRNVSNFFAGMDDRIGVPENGTWFAVTSLSFDISVLELFWTLARGFKLVLSGDENRAVVSKGPLAVSDRKIDFNLMYWGNDDGAGPKKYELLLEGAKFADANGFNAVWTPERHFHAFGGPYPNPAVTGAAVAAVTRNIAVRAGSCVAPLHHPARIAEEWAVIDNLTNGRAALGIASGWQPDDFILRPENTPPHNKPAMFATIETLRKLWRGEAVEFPKADGSPHAVITQPRPVSKELPIWVTTAGNPDTWKEAGQIGANVLTHLLGQSIEEVAGKIRLYHAALREAGHDPADFTVTLMLHTYLADTREEAAEIARGPMKDYLRSAAGLIKQYAWAFPAFKKPKGVSNAFDMDLGMLGEEELEAILDFAFERYFEDSGLFGTVADGLARVEQLKRIGVDEVACLIDYGIAPDLVLEGLTPLAQVLKRANAPSEPEADDFSLAAQIIRHNVTHMQCTPSMARMIAMNDEARLALGRVKHLLVGGEALPGDLVEDLRECTGAAILNMYGPTETTIWSTCEAVGPGVRGTVNVGTPIANTGVYVLDAAGRPAPIGVPGELCIGGAGVTRGYWEREELTAERFPADPFAAEIDLTGPQPLRMYRTGDLVRWRMDGKLDFLGRTDHQVKIRGQRIELGEIEAALAAWPGVTAAVVVAREMAPGDLRLVGYVTADRAVDEAAIRAELARHLTEVMVPAHIVTLERFPLTPNKKIDRKALPAPAPTRAPRPRVSAQAPGNAPATPATQPAAGPQAQIAAIWAKILGLNAEEIGVEDNFFALGGHSLLAVQAHREIRTTLERPDLSITDIFRFPTLGGLAEHIGGGTDTPEPETPAADEPARAETMSKRRAMRDRRRMRAG</sequence>
<dbReference type="Pfam" id="PF00550">
    <property type="entry name" value="PP-binding"/>
    <property type="match status" value="1"/>
</dbReference>
<dbReference type="InterPro" id="IPR042099">
    <property type="entry name" value="ANL_N_sf"/>
</dbReference>
<dbReference type="Pfam" id="PF13193">
    <property type="entry name" value="AMP-binding_C"/>
    <property type="match status" value="1"/>
</dbReference>
<dbReference type="SMART" id="SM00823">
    <property type="entry name" value="PKS_PP"/>
    <property type="match status" value="1"/>
</dbReference>
<feature type="region of interest" description="Disordered" evidence="3">
    <location>
        <begin position="1407"/>
        <end position="1443"/>
    </location>
</feature>
<feature type="domain" description="Carrier" evidence="4">
    <location>
        <begin position="1440"/>
        <end position="1518"/>
    </location>
</feature>
<dbReference type="SUPFAM" id="SSF51679">
    <property type="entry name" value="Bacterial luciferase-like"/>
    <property type="match status" value="1"/>
</dbReference>
<keyword evidence="1" id="KW-0596">Phosphopantetheine</keyword>
<feature type="region of interest" description="Disordered" evidence="3">
    <location>
        <begin position="1515"/>
        <end position="1552"/>
    </location>
</feature>
<dbReference type="InterPro" id="IPR002376">
    <property type="entry name" value="Formyl_transf_N"/>
</dbReference>
<keyword evidence="6" id="KW-1185">Reference proteome</keyword>
<feature type="compositionally biased region" description="Low complexity" evidence="3">
    <location>
        <begin position="1421"/>
        <end position="1443"/>
    </location>
</feature>
<dbReference type="Gene3D" id="3.20.20.30">
    <property type="entry name" value="Luciferase-like domain"/>
    <property type="match status" value="1"/>
</dbReference>
<dbReference type="Proteomes" id="UP001243757">
    <property type="component" value="Unassembled WGS sequence"/>
</dbReference>
<dbReference type="InterPro" id="IPR036661">
    <property type="entry name" value="Luciferase-like_sf"/>
</dbReference>
<dbReference type="InterPro" id="IPR036477">
    <property type="entry name" value="Formyl_transf_N_sf"/>
</dbReference>
<proteinExistence type="predicted"/>
<dbReference type="PANTHER" id="PTHR45527:SF1">
    <property type="entry name" value="FATTY ACID SYNTHASE"/>
    <property type="match status" value="1"/>
</dbReference>
<reference evidence="5 6" key="1">
    <citation type="submission" date="2023-05" db="EMBL/GenBank/DDBJ databases">
        <title>Pseudodonghicola sp. nov.</title>
        <authorList>
            <person name="Huang J."/>
        </authorList>
    </citation>
    <scope>NUCLEOTIDE SEQUENCE [LARGE SCALE GENOMIC DNA]</scope>
    <source>
        <strain evidence="5 6">IC7</strain>
    </source>
</reference>
<evidence type="ECO:0000259" key="4">
    <source>
        <dbReference type="PROSITE" id="PS50075"/>
    </source>
</evidence>
<evidence type="ECO:0000256" key="2">
    <source>
        <dbReference type="ARBA" id="ARBA00022553"/>
    </source>
</evidence>
<dbReference type="InterPro" id="IPR011034">
    <property type="entry name" value="Formyl_transferase-like_C_sf"/>
</dbReference>
<feature type="compositionally biased region" description="Basic residues" evidence="3">
    <location>
        <begin position="1539"/>
        <end position="1552"/>
    </location>
</feature>
<dbReference type="SUPFAM" id="SSF53328">
    <property type="entry name" value="Formyltransferase"/>
    <property type="match status" value="1"/>
</dbReference>
<dbReference type="NCBIfam" id="TIGR04020">
    <property type="entry name" value="seco_metab_LLM"/>
    <property type="match status" value="1"/>
</dbReference>
<dbReference type="InterPro" id="IPR020845">
    <property type="entry name" value="AMP-binding_CS"/>
</dbReference>
<evidence type="ECO:0000256" key="1">
    <source>
        <dbReference type="ARBA" id="ARBA00022450"/>
    </source>
</evidence>
<dbReference type="InterPro" id="IPR000873">
    <property type="entry name" value="AMP-dep_synth/lig_dom"/>
</dbReference>
<dbReference type="InterPro" id="IPR024011">
    <property type="entry name" value="Biosynth_lucif-like_mOase_dom"/>
</dbReference>
<dbReference type="PROSITE" id="PS00455">
    <property type="entry name" value="AMP_BINDING"/>
    <property type="match status" value="1"/>
</dbReference>
<dbReference type="SUPFAM" id="SSF47336">
    <property type="entry name" value="ACP-like"/>
    <property type="match status" value="1"/>
</dbReference>
<dbReference type="Pfam" id="PF02911">
    <property type="entry name" value="Formyl_trans_C"/>
    <property type="match status" value="1"/>
</dbReference>
<gene>
    <name evidence="5" type="ORF">QO033_15935</name>
</gene>
<dbReference type="Gene3D" id="3.30.300.30">
    <property type="match status" value="1"/>
</dbReference>
<dbReference type="InterPro" id="IPR009081">
    <property type="entry name" value="PP-bd_ACP"/>
</dbReference>
<comment type="caution">
    <text evidence="5">The sequence shown here is derived from an EMBL/GenBank/DDBJ whole genome shotgun (WGS) entry which is preliminary data.</text>
</comment>
<dbReference type="InterPro" id="IPR020806">
    <property type="entry name" value="PKS_PP-bd"/>
</dbReference>
<dbReference type="EMBL" id="JASNJD010000012">
    <property type="protein sequence ID" value="MDK3019172.1"/>
    <property type="molecule type" value="Genomic_DNA"/>
</dbReference>
<dbReference type="Gene3D" id="3.40.50.980">
    <property type="match status" value="2"/>
</dbReference>
<dbReference type="CDD" id="cd08649">
    <property type="entry name" value="FMT_core_NRPS_like"/>
    <property type="match status" value="1"/>
</dbReference>
<dbReference type="Pfam" id="PF00501">
    <property type="entry name" value="AMP-binding"/>
    <property type="match status" value="2"/>
</dbReference>
<dbReference type="InterPro" id="IPR005793">
    <property type="entry name" value="Formyl_trans_C"/>
</dbReference>
<dbReference type="Gene3D" id="3.40.50.12230">
    <property type="match status" value="1"/>
</dbReference>
<evidence type="ECO:0000256" key="3">
    <source>
        <dbReference type="SAM" id="MobiDB-lite"/>
    </source>
</evidence>
<dbReference type="Gene3D" id="1.10.1200.10">
    <property type="entry name" value="ACP-like"/>
    <property type="match status" value="1"/>
</dbReference>
<dbReference type="CDD" id="cd08700">
    <property type="entry name" value="FMT_C_OzmH_like"/>
    <property type="match status" value="1"/>
</dbReference>
<dbReference type="PANTHER" id="PTHR45527">
    <property type="entry name" value="NONRIBOSOMAL PEPTIDE SYNTHETASE"/>
    <property type="match status" value="1"/>
</dbReference>
<dbReference type="RefSeq" id="WP_284481975.1">
    <property type="nucleotide sequence ID" value="NZ_JASNJD010000012.1"/>
</dbReference>
<dbReference type="SUPFAM" id="SSF56801">
    <property type="entry name" value="Acetyl-CoA synthetase-like"/>
    <property type="match status" value="2"/>
</dbReference>
<organism evidence="5 6">
    <name type="scientific">Pseudodonghicola flavimaris</name>
    <dbReference type="NCBI Taxonomy" id="3050036"/>
    <lineage>
        <taxon>Bacteria</taxon>
        <taxon>Pseudomonadati</taxon>
        <taxon>Pseudomonadota</taxon>
        <taxon>Alphaproteobacteria</taxon>
        <taxon>Rhodobacterales</taxon>
        <taxon>Paracoccaceae</taxon>
        <taxon>Pseudodonghicola</taxon>
    </lineage>
</organism>
<dbReference type="InterPro" id="IPR045851">
    <property type="entry name" value="AMP-bd_C_sf"/>
</dbReference>
<dbReference type="SUPFAM" id="SSF50486">
    <property type="entry name" value="FMT C-terminal domain-like"/>
    <property type="match status" value="1"/>
</dbReference>
<dbReference type="CDD" id="cd05930">
    <property type="entry name" value="A_NRPS"/>
    <property type="match status" value="1"/>
</dbReference>